<dbReference type="AlphaFoldDB" id="A0A0M3HI24"/>
<accession>A0A0M3HI24</accession>
<organism evidence="1 2">
    <name type="scientific">Ascaris lumbricoides</name>
    <name type="common">Giant roundworm</name>
    <dbReference type="NCBI Taxonomy" id="6252"/>
    <lineage>
        <taxon>Eukaryota</taxon>
        <taxon>Metazoa</taxon>
        <taxon>Ecdysozoa</taxon>
        <taxon>Nematoda</taxon>
        <taxon>Chromadorea</taxon>
        <taxon>Rhabditida</taxon>
        <taxon>Spirurina</taxon>
        <taxon>Ascaridomorpha</taxon>
        <taxon>Ascaridoidea</taxon>
        <taxon>Ascarididae</taxon>
        <taxon>Ascaris</taxon>
    </lineage>
</organism>
<keyword evidence="1" id="KW-1185">Reference proteome</keyword>
<name>A0A0M3HI24_ASCLU</name>
<sequence>MAKLRRVNTVSARKPSLAAQEWVVCQTKSEFSLDS</sequence>
<dbReference type="Proteomes" id="UP000036681">
    <property type="component" value="Unplaced"/>
</dbReference>
<dbReference type="WBParaSite" id="ALUE_0000116901-mRNA-1">
    <property type="protein sequence ID" value="ALUE_0000116901-mRNA-1"/>
    <property type="gene ID" value="ALUE_0000116901"/>
</dbReference>
<reference evidence="2" key="1">
    <citation type="submission" date="2017-02" db="UniProtKB">
        <authorList>
            <consortium name="WormBaseParasite"/>
        </authorList>
    </citation>
    <scope>IDENTIFICATION</scope>
</reference>
<protein>
    <submittedName>
        <fullName evidence="2">Kinesin motor domain-containing protein</fullName>
    </submittedName>
</protein>
<evidence type="ECO:0000313" key="2">
    <source>
        <dbReference type="WBParaSite" id="ALUE_0000116901-mRNA-1"/>
    </source>
</evidence>
<proteinExistence type="predicted"/>
<evidence type="ECO:0000313" key="1">
    <source>
        <dbReference type="Proteomes" id="UP000036681"/>
    </source>
</evidence>